<protein>
    <submittedName>
        <fullName evidence="2">Uncharacterized protein</fullName>
    </submittedName>
</protein>
<keyword evidence="3" id="KW-1185">Reference proteome</keyword>
<accession>A0A9P0HPW2</accession>
<evidence type="ECO:0000313" key="2">
    <source>
        <dbReference type="EMBL" id="CAH1405845.1"/>
    </source>
</evidence>
<dbReference type="AlphaFoldDB" id="A0A9P0HPW2"/>
<evidence type="ECO:0000313" key="3">
    <source>
        <dbReference type="Proteomes" id="UP001152798"/>
    </source>
</evidence>
<proteinExistence type="predicted"/>
<name>A0A9P0HPW2_NEZVI</name>
<feature type="region of interest" description="Disordered" evidence="1">
    <location>
        <begin position="36"/>
        <end position="89"/>
    </location>
</feature>
<evidence type="ECO:0000256" key="1">
    <source>
        <dbReference type="SAM" id="MobiDB-lite"/>
    </source>
</evidence>
<reference evidence="2" key="1">
    <citation type="submission" date="2022-01" db="EMBL/GenBank/DDBJ databases">
        <authorList>
            <person name="King R."/>
        </authorList>
    </citation>
    <scope>NUCLEOTIDE SEQUENCE</scope>
</reference>
<feature type="compositionally biased region" description="Polar residues" evidence="1">
    <location>
        <begin position="70"/>
        <end position="89"/>
    </location>
</feature>
<sequence length="89" mass="9314">MSGDWKARSSVATGLHGLEGSLSSLKCGQVDSITTRGFNLPPQIQRSLRPLNETDAPEVNNKQKGGGDAPSQSGFLPASVNPNGSCNLY</sequence>
<dbReference type="EMBL" id="OV725082">
    <property type="protein sequence ID" value="CAH1405845.1"/>
    <property type="molecule type" value="Genomic_DNA"/>
</dbReference>
<dbReference type="Proteomes" id="UP001152798">
    <property type="component" value="Chromosome 6"/>
</dbReference>
<feature type="compositionally biased region" description="Polar residues" evidence="1">
    <location>
        <begin position="36"/>
        <end position="46"/>
    </location>
</feature>
<organism evidence="2 3">
    <name type="scientific">Nezara viridula</name>
    <name type="common">Southern green stink bug</name>
    <name type="synonym">Cimex viridulus</name>
    <dbReference type="NCBI Taxonomy" id="85310"/>
    <lineage>
        <taxon>Eukaryota</taxon>
        <taxon>Metazoa</taxon>
        <taxon>Ecdysozoa</taxon>
        <taxon>Arthropoda</taxon>
        <taxon>Hexapoda</taxon>
        <taxon>Insecta</taxon>
        <taxon>Pterygota</taxon>
        <taxon>Neoptera</taxon>
        <taxon>Paraneoptera</taxon>
        <taxon>Hemiptera</taxon>
        <taxon>Heteroptera</taxon>
        <taxon>Panheteroptera</taxon>
        <taxon>Pentatomomorpha</taxon>
        <taxon>Pentatomoidea</taxon>
        <taxon>Pentatomidae</taxon>
        <taxon>Pentatominae</taxon>
        <taxon>Nezara</taxon>
    </lineage>
</organism>
<gene>
    <name evidence="2" type="ORF">NEZAVI_LOCUS13927</name>
</gene>